<gene>
    <name evidence="2" type="ORF">AVDCRST_MAG77-4404</name>
</gene>
<dbReference type="EMBL" id="CADCTC010000231">
    <property type="protein sequence ID" value="CAA9287432.1"/>
    <property type="molecule type" value="Genomic_DNA"/>
</dbReference>
<organism evidence="2">
    <name type="scientific">uncultured Chloroflexota bacterium</name>
    <dbReference type="NCBI Taxonomy" id="166587"/>
    <lineage>
        <taxon>Bacteria</taxon>
        <taxon>Bacillati</taxon>
        <taxon>Chloroflexota</taxon>
        <taxon>environmental samples</taxon>
    </lineage>
</organism>
<feature type="compositionally biased region" description="Basic and acidic residues" evidence="1">
    <location>
        <begin position="14"/>
        <end position="26"/>
    </location>
</feature>
<evidence type="ECO:0000256" key="1">
    <source>
        <dbReference type="SAM" id="MobiDB-lite"/>
    </source>
</evidence>
<name>A0A6J4JUE3_9CHLR</name>
<feature type="region of interest" description="Disordered" evidence="1">
    <location>
        <begin position="1"/>
        <end position="35"/>
    </location>
</feature>
<accession>A0A6J4JUE3</accession>
<reference evidence="2" key="1">
    <citation type="submission" date="2020-02" db="EMBL/GenBank/DDBJ databases">
        <authorList>
            <person name="Meier V. D."/>
        </authorList>
    </citation>
    <scope>NUCLEOTIDE SEQUENCE</scope>
    <source>
        <strain evidence="2">AVDCRST_MAG77</strain>
    </source>
</reference>
<proteinExistence type="predicted"/>
<sequence length="206" mass="23923">MPDAPVQRNLPQLRDPHVEKSYEPKTQKRPGTMDEWSGFVQRVSAHIDALYRDSRVMRQKRADMINPTNGPITRREAESNFTATLKRASDHAKELARELLCTGMDREHLQNHLELSATERDRRPEIPLALLYSKLMGIEFEEEKRVVERDQSGQENSFVKKERRSCWWAKEVKPSDVDELYQTLRPLAEQLPGLASKFKSGLVRAR</sequence>
<evidence type="ECO:0000313" key="2">
    <source>
        <dbReference type="EMBL" id="CAA9287432.1"/>
    </source>
</evidence>
<dbReference type="AlphaFoldDB" id="A0A6J4JUE3"/>
<protein>
    <submittedName>
        <fullName evidence="2">Uncharacterized protein</fullName>
    </submittedName>
</protein>